<gene>
    <name evidence="2" type="ORF">SJAV_03330</name>
</gene>
<dbReference type="AlphaFoldDB" id="A0AAT9GNM7"/>
<dbReference type="EMBL" id="AP031322">
    <property type="protein sequence ID" value="BFH72389.1"/>
    <property type="molecule type" value="Genomic_DNA"/>
</dbReference>
<dbReference type="KEGG" id="sjv:SJAV_03330"/>
<protein>
    <submittedName>
        <fullName evidence="2">Histone deacetylase family protein</fullName>
    </submittedName>
</protein>
<dbReference type="PANTHER" id="PTHR10625:SF10">
    <property type="entry name" value="HISTONE DEACETYLASE HDAC1"/>
    <property type="match status" value="1"/>
</dbReference>
<dbReference type="InterPro" id="IPR000286">
    <property type="entry name" value="HDACs"/>
</dbReference>
<accession>A0AAT9GNM7</accession>
<dbReference type="InterPro" id="IPR037138">
    <property type="entry name" value="His_deacetylse_dom_sf"/>
</dbReference>
<dbReference type="GeneID" id="92353263"/>
<name>A0AAT9GNM7_9CREN</name>
<reference evidence="2" key="1">
    <citation type="submission" date="2024-03" db="EMBL/GenBank/DDBJ databases">
        <title>Complete genome sequence of Sulfurisphaera javensis strain KD-1.</title>
        <authorList>
            <person name="Sakai H."/>
            <person name="Nur N."/>
            <person name="Suwanto A."/>
            <person name="Kurosawa N."/>
        </authorList>
    </citation>
    <scope>NUCLEOTIDE SEQUENCE</scope>
    <source>
        <strain evidence="2">KD-1</strain>
    </source>
</reference>
<feature type="domain" description="Histone deacetylase" evidence="1">
    <location>
        <begin position="24"/>
        <end position="289"/>
    </location>
</feature>
<evidence type="ECO:0000259" key="1">
    <source>
        <dbReference type="Pfam" id="PF00850"/>
    </source>
</evidence>
<dbReference type="PRINTS" id="PR01270">
    <property type="entry name" value="HDASUPER"/>
</dbReference>
<dbReference type="InterPro" id="IPR023696">
    <property type="entry name" value="Ureohydrolase_dom_sf"/>
</dbReference>
<dbReference type="Gene3D" id="3.40.800.20">
    <property type="entry name" value="Histone deacetylase domain"/>
    <property type="match status" value="1"/>
</dbReference>
<organism evidence="2">
    <name type="scientific">Sulfurisphaera javensis</name>
    <dbReference type="NCBI Taxonomy" id="2049879"/>
    <lineage>
        <taxon>Archaea</taxon>
        <taxon>Thermoproteota</taxon>
        <taxon>Thermoprotei</taxon>
        <taxon>Sulfolobales</taxon>
        <taxon>Sulfolobaceae</taxon>
        <taxon>Sulfurisphaera</taxon>
    </lineage>
</organism>
<dbReference type="SUPFAM" id="SSF52768">
    <property type="entry name" value="Arginase/deacetylase"/>
    <property type="match status" value="1"/>
</dbReference>
<sequence>MLGIVWDEKFKEISFSHPMIRDISKERIRRFIEIARRKLHFVEIKPEKATVYDLLKIHDEKYIKKLEEVSKIPYIGFLDSGDTIHYPGMFDDILLVLGASITAIKYSKFIEKIFIPLGGFHHALREKAMGFCPINDVAFSALTLLEKGERIAIIDIDAHHGNGLQEYLYDKPILKINIFAYDGKFFPGTGKIEERGIGEGKGLNYNVQLPLYSGDDVFEEALRILEIIPDFNPTYIIVVAGVDGHKDDGLKSLNLTCNSYNLLGLKVKRIAHKSKIIGYGGGGYGKMSSECMVSFLLGLEGKKEEIETRTSSDKEKIEKVKNEVNLFLQGFS</sequence>
<dbReference type="PANTHER" id="PTHR10625">
    <property type="entry name" value="HISTONE DEACETYLASE HDAC1-RELATED"/>
    <property type="match status" value="1"/>
</dbReference>
<dbReference type="Pfam" id="PF00850">
    <property type="entry name" value="Hist_deacetyl"/>
    <property type="match status" value="1"/>
</dbReference>
<proteinExistence type="predicted"/>
<dbReference type="InterPro" id="IPR023801">
    <property type="entry name" value="His_deacetylse_dom"/>
</dbReference>
<dbReference type="GO" id="GO:0004407">
    <property type="term" value="F:histone deacetylase activity"/>
    <property type="evidence" value="ECO:0007669"/>
    <property type="project" value="TreeGrafter"/>
</dbReference>
<dbReference type="GO" id="GO:0040029">
    <property type="term" value="P:epigenetic regulation of gene expression"/>
    <property type="evidence" value="ECO:0007669"/>
    <property type="project" value="TreeGrafter"/>
</dbReference>
<evidence type="ECO:0000313" key="2">
    <source>
        <dbReference type="EMBL" id="BFH72389.1"/>
    </source>
</evidence>
<dbReference type="RefSeq" id="WP_369610618.1">
    <property type="nucleotide sequence ID" value="NZ_AP031322.1"/>
</dbReference>